<organism evidence="8 9">
    <name type="scientific">Isoptericola haloaureus</name>
    <dbReference type="NCBI Taxonomy" id="1542902"/>
    <lineage>
        <taxon>Bacteria</taxon>
        <taxon>Bacillati</taxon>
        <taxon>Actinomycetota</taxon>
        <taxon>Actinomycetes</taxon>
        <taxon>Micrococcales</taxon>
        <taxon>Promicromonosporaceae</taxon>
        <taxon>Isoptericola</taxon>
    </lineage>
</organism>
<evidence type="ECO:0000256" key="2">
    <source>
        <dbReference type="ARBA" id="ARBA00022448"/>
    </source>
</evidence>
<comment type="similarity">
    <text evidence="1 4">Belongs to the PstS family.</text>
</comment>
<reference evidence="8" key="1">
    <citation type="journal article" date="2024" name="Antonie Van Leeuwenhoek">
        <title>Isoptericola haloaureus sp. nov., a dimorphic actinobacterium isolated from mangrove sediments of southeast India, implicating biosaline agricultural significance through nitrogen fixation and salt tolerance genes.</title>
        <authorList>
            <person name="Prathaban M."/>
            <person name="Prathiviraj R."/>
            <person name="Ravichandran M."/>
            <person name="Natarajan S.D."/>
            <person name="Sobanaa M."/>
            <person name="Hari Krishna Kumar S."/>
            <person name="Chandrasekar V."/>
            <person name="Selvin J."/>
        </authorList>
    </citation>
    <scope>NUCLEOTIDE SEQUENCE</scope>
    <source>
        <strain evidence="8">MP1014</strain>
    </source>
</reference>
<evidence type="ECO:0000256" key="5">
    <source>
        <dbReference type="SAM" id="MobiDB-lite"/>
    </source>
</evidence>
<accession>A0ABU7Z4J6</accession>
<keyword evidence="6" id="KW-0732">Signal</keyword>
<evidence type="ECO:0000256" key="3">
    <source>
        <dbReference type="ARBA" id="ARBA00022592"/>
    </source>
</evidence>
<gene>
    <name evidence="8" type="primary">pstS</name>
    <name evidence="8" type="ORF">V5O49_03920</name>
</gene>
<protein>
    <recommendedName>
        <fullName evidence="4">Phosphate-binding protein</fullName>
    </recommendedName>
</protein>
<feature type="signal peptide" evidence="6">
    <location>
        <begin position="1"/>
        <end position="30"/>
    </location>
</feature>
<feature type="compositionally biased region" description="Gly residues" evidence="5">
    <location>
        <begin position="53"/>
        <end position="66"/>
    </location>
</feature>
<feature type="domain" description="PBP" evidence="7">
    <location>
        <begin position="52"/>
        <end position="347"/>
    </location>
</feature>
<reference evidence="8" key="2">
    <citation type="submission" date="2024-02" db="EMBL/GenBank/DDBJ databases">
        <authorList>
            <person name="Prathaban M."/>
            <person name="Mythili R."/>
            <person name="Sharmila Devi N."/>
            <person name="Sobanaa M."/>
            <person name="Prathiviraj R."/>
            <person name="Selvin J."/>
        </authorList>
    </citation>
    <scope>NUCLEOTIDE SEQUENCE</scope>
    <source>
        <strain evidence="8">MP1014</strain>
    </source>
</reference>
<dbReference type="PANTHER" id="PTHR42996:SF1">
    <property type="entry name" value="PHOSPHATE-BINDING PROTEIN PSTS"/>
    <property type="match status" value="1"/>
</dbReference>
<keyword evidence="3 4" id="KW-0592">Phosphate transport</keyword>
<dbReference type="RefSeq" id="WP_332901084.1">
    <property type="nucleotide sequence ID" value="NZ_JBAGLP010000110.1"/>
</dbReference>
<evidence type="ECO:0000256" key="4">
    <source>
        <dbReference type="PIRNR" id="PIRNR002756"/>
    </source>
</evidence>
<dbReference type="NCBIfam" id="TIGR00975">
    <property type="entry name" value="3a0107s03"/>
    <property type="match status" value="1"/>
</dbReference>
<name>A0ABU7Z4J6_9MICO</name>
<sequence>MERLVNLSRFTRAGSAVAVGALAFSLAACGSDPEPAGSSGDETTEATEDSGDTEGGLSGTLSGGGASSQEAAMNAWRAGFQGANPEATVNYDPVGSGGGRTGFGDGSYKFAGSDAPLDDEELAAAEAQCGEGGVIEFPGYVSPVAVAFNLEGVETLNMGPETIANIFLGEITSWDDEAIAADNPDVELPSTDITVVHRSDESGTTENFEEYLYTVAPDTWTAEPSGVWPVEGQESAQGTSGVVGAAQAGEGTITYADASQVADLGTVAVGVGGEFVEYSAEAAAEVVAQSPRTEGTSEYVYTIDLDRDIAGTYPIVLVSYSLACTTYADEETAELVKGFLGYVASEEGQQAASEAAGSAPLSDTIREAVLPGIESISAG</sequence>
<dbReference type="Proteomes" id="UP001310387">
    <property type="component" value="Unassembled WGS sequence"/>
</dbReference>
<dbReference type="SUPFAM" id="SSF53850">
    <property type="entry name" value="Periplasmic binding protein-like II"/>
    <property type="match status" value="1"/>
</dbReference>
<dbReference type="PANTHER" id="PTHR42996">
    <property type="entry name" value="PHOSPHATE-BINDING PROTEIN PSTS"/>
    <property type="match status" value="1"/>
</dbReference>
<keyword evidence="9" id="KW-1185">Reference proteome</keyword>
<feature type="region of interest" description="Disordered" evidence="5">
    <location>
        <begin position="31"/>
        <end position="68"/>
    </location>
</feature>
<feature type="compositionally biased region" description="Acidic residues" evidence="5">
    <location>
        <begin position="42"/>
        <end position="52"/>
    </location>
</feature>
<evidence type="ECO:0000256" key="1">
    <source>
        <dbReference type="ARBA" id="ARBA00008725"/>
    </source>
</evidence>
<evidence type="ECO:0000313" key="9">
    <source>
        <dbReference type="Proteomes" id="UP001310387"/>
    </source>
</evidence>
<dbReference type="CDD" id="cd13565">
    <property type="entry name" value="PBP2_PstS"/>
    <property type="match status" value="1"/>
</dbReference>
<keyword evidence="2 4" id="KW-0813">Transport</keyword>
<dbReference type="InterPro" id="IPR050962">
    <property type="entry name" value="Phosphate-bind_PstS"/>
</dbReference>
<dbReference type="EMBL" id="JBAGLP010000110">
    <property type="protein sequence ID" value="MEG3614266.1"/>
    <property type="molecule type" value="Genomic_DNA"/>
</dbReference>
<evidence type="ECO:0000313" key="8">
    <source>
        <dbReference type="EMBL" id="MEG3614266.1"/>
    </source>
</evidence>
<dbReference type="Gene3D" id="3.40.190.10">
    <property type="entry name" value="Periplasmic binding protein-like II"/>
    <property type="match status" value="2"/>
</dbReference>
<feature type="chain" id="PRO_5047220892" description="Phosphate-binding protein" evidence="6">
    <location>
        <begin position="31"/>
        <end position="379"/>
    </location>
</feature>
<proteinExistence type="inferred from homology"/>
<dbReference type="PROSITE" id="PS51257">
    <property type="entry name" value="PROKAR_LIPOPROTEIN"/>
    <property type="match status" value="1"/>
</dbReference>
<comment type="caution">
    <text evidence="8">The sequence shown here is derived from an EMBL/GenBank/DDBJ whole genome shotgun (WGS) entry which is preliminary data.</text>
</comment>
<dbReference type="PIRSF" id="PIRSF002756">
    <property type="entry name" value="PstS"/>
    <property type="match status" value="1"/>
</dbReference>
<dbReference type="InterPro" id="IPR005673">
    <property type="entry name" value="ABC_phos-bd_PstS"/>
</dbReference>
<dbReference type="InterPro" id="IPR024370">
    <property type="entry name" value="PBP_domain"/>
</dbReference>
<dbReference type="Pfam" id="PF12849">
    <property type="entry name" value="PBP_like_2"/>
    <property type="match status" value="1"/>
</dbReference>
<evidence type="ECO:0000256" key="6">
    <source>
        <dbReference type="SAM" id="SignalP"/>
    </source>
</evidence>
<evidence type="ECO:0000259" key="7">
    <source>
        <dbReference type="Pfam" id="PF12849"/>
    </source>
</evidence>